<evidence type="ECO:0000313" key="8">
    <source>
        <dbReference type="EMBL" id="PJG85332.1"/>
    </source>
</evidence>
<dbReference type="GO" id="GO:0019563">
    <property type="term" value="P:glycerol catabolic process"/>
    <property type="evidence" value="ECO:0007669"/>
    <property type="project" value="TreeGrafter"/>
</dbReference>
<dbReference type="Pfam" id="PF00370">
    <property type="entry name" value="FGGY_N"/>
    <property type="match status" value="1"/>
</dbReference>
<feature type="domain" description="Carbohydrate kinase FGGY C-terminal" evidence="7">
    <location>
        <begin position="260"/>
        <end position="445"/>
    </location>
</feature>
<dbReference type="PANTHER" id="PTHR10196">
    <property type="entry name" value="SUGAR KINASE"/>
    <property type="match status" value="1"/>
</dbReference>
<dbReference type="PANTHER" id="PTHR10196:SF69">
    <property type="entry name" value="GLYCEROL KINASE"/>
    <property type="match status" value="1"/>
</dbReference>
<comment type="similarity">
    <text evidence="1">Belongs to the FGGY kinase family.</text>
</comment>
<proteinExistence type="inferred from homology"/>
<dbReference type="RefSeq" id="WP_100288730.1">
    <property type="nucleotide sequence ID" value="NZ_PHHA01000014.1"/>
</dbReference>
<dbReference type="InterPro" id="IPR043129">
    <property type="entry name" value="ATPase_NBD"/>
</dbReference>
<evidence type="ECO:0000313" key="9">
    <source>
        <dbReference type="Proteomes" id="UP000229329"/>
    </source>
</evidence>
<dbReference type="InterPro" id="IPR018484">
    <property type="entry name" value="FGGY_N"/>
</dbReference>
<sequence>MRTPFIIAIDEGTTNAKAIAVDIEGNILSKGSIPLTLTHPKAGWAEQDPMAIWHATQSAVRICLEFLNIDDLKGIAISNQRESVLAWERKSGKPLSPVISWQCRRSEPLCAEIADRPDAYKIQQLSGMVLDPLYPASKINWLLGAIDNGFQRAAQREICVGTIDTWLVWQLTNGKSFVTDYSNASRYQLFNIHQAKWDDELLALFQIPEQCLPEIISSAQYRGETLNCDGLPNGIPILSQIGDSSAALYGQGGFNDSIVKATYGTGSSLMTKTAVFPKQNLGVGTTVAWHDGQLSLALEGNITHTGSALGFMSQLLGVTDINQLSLWAQSVADTNGVYFVPALAGLGAPYWDVKARGMICGLTDAATPQILARAAMESIGYQVADLFFAMENTLDKKLETLSVDGGPTKNLWLMQLQADILQRTIICSQIAEVSALGAAYLAGKALNWWESYAQLSALPRETTIIVPNPNNNAIQQNYLNWQQAVKRARFQA</sequence>
<dbReference type="InterPro" id="IPR000577">
    <property type="entry name" value="Carb_kinase_FGGY"/>
</dbReference>
<evidence type="ECO:0000256" key="1">
    <source>
        <dbReference type="ARBA" id="ARBA00009156"/>
    </source>
</evidence>
<dbReference type="SUPFAM" id="SSF53067">
    <property type="entry name" value="Actin-like ATPase domain"/>
    <property type="match status" value="2"/>
</dbReference>
<dbReference type="OrthoDB" id="9805576at2"/>
<comment type="caution">
    <text evidence="8">The sequence shown here is derived from an EMBL/GenBank/DDBJ whole genome shotgun (WGS) entry which is preliminary data.</text>
</comment>
<keyword evidence="9" id="KW-1185">Reference proteome</keyword>
<dbReference type="CDD" id="cd07769">
    <property type="entry name" value="ASKHA_NBD_FGGY_GK"/>
    <property type="match status" value="1"/>
</dbReference>
<dbReference type="Pfam" id="PF02782">
    <property type="entry name" value="FGGY_C"/>
    <property type="match status" value="1"/>
</dbReference>
<organism evidence="8 9">
    <name type="scientific">Conservatibacter flavescens</name>
    <dbReference type="NCBI Taxonomy" id="28161"/>
    <lineage>
        <taxon>Bacteria</taxon>
        <taxon>Pseudomonadati</taxon>
        <taxon>Pseudomonadota</taxon>
        <taxon>Gammaproteobacteria</taxon>
        <taxon>Pasteurellales</taxon>
        <taxon>Pasteurellaceae</taxon>
        <taxon>Conservatibacter</taxon>
    </lineage>
</organism>
<evidence type="ECO:0000256" key="5">
    <source>
        <dbReference type="ARBA" id="ARBA00022840"/>
    </source>
</evidence>
<dbReference type="Proteomes" id="UP000229329">
    <property type="component" value="Unassembled WGS sequence"/>
</dbReference>
<feature type="domain" description="Carbohydrate kinase FGGY N-terminal" evidence="6">
    <location>
        <begin position="6"/>
        <end position="250"/>
    </location>
</feature>
<keyword evidence="5" id="KW-0067">ATP-binding</keyword>
<evidence type="ECO:0000256" key="3">
    <source>
        <dbReference type="ARBA" id="ARBA00022741"/>
    </source>
</evidence>
<protein>
    <submittedName>
        <fullName evidence="8">Glycerol kinase</fullName>
    </submittedName>
</protein>
<gene>
    <name evidence="8" type="ORF">CVP05_06300</name>
</gene>
<reference evidence="8 9" key="1">
    <citation type="submission" date="2017-11" db="EMBL/GenBank/DDBJ databases">
        <title>Reclassification of Bisgaard taxon 7 as Conservatibacter flavescens gen. nov., sp. nov.</title>
        <authorList>
            <person name="Christensen H."/>
        </authorList>
    </citation>
    <scope>NUCLEOTIDE SEQUENCE [LARGE SCALE GENOMIC DNA]</scope>
    <source>
        <strain evidence="8 9">7_4</strain>
    </source>
</reference>
<dbReference type="Gene3D" id="3.30.420.40">
    <property type="match status" value="2"/>
</dbReference>
<evidence type="ECO:0000256" key="2">
    <source>
        <dbReference type="ARBA" id="ARBA00022679"/>
    </source>
</evidence>
<dbReference type="GO" id="GO:0004370">
    <property type="term" value="F:glycerol kinase activity"/>
    <property type="evidence" value="ECO:0007669"/>
    <property type="project" value="TreeGrafter"/>
</dbReference>
<evidence type="ECO:0000259" key="6">
    <source>
        <dbReference type="Pfam" id="PF00370"/>
    </source>
</evidence>
<dbReference type="PIRSF" id="PIRSF000538">
    <property type="entry name" value="GlpK"/>
    <property type="match status" value="1"/>
</dbReference>
<dbReference type="EMBL" id="PHHA01000014">
    <property type="protein sequence ID" value="PJG85332.1"/>
    <property type="molecule type" value="Genomic_DNA"/>
</dbReference>
<dbReference type="AlphaFoldDB" id="A0A2M8S2G4"/>
<keyword evidence="4 8" id="KW-0418">Kinase</keyword>
<evidence type="ECO:0000259" key="7">
    <source>
        <dbReference type="Pfam" id="PF02782"/>
    </source>
</evidence>
<dbReference type="GO" id="GO:0005829">
    <property type="term" value="C:cytosol"/>
    <property type="evidence" value="ECO:0007669"/>
    <property type="project" value="TreeGrafter"/>
</dbReference>
<keyword evidence="3" id="KW-0547">Nucleotide-binding</keyword>
<keyword evidence="2" id="KW-0808">Transferase</keyword>
<evidence type="ECO:0000256" key="4">
    <source>
        <dbReference type="ARBA" id="ARBA00022777"/>
    </source>
</evidence>
<dbReference type="InterPro" id="IPR018485">
    <property type="entry name" value="FGGY_C"/>
</dbReference>
<name>A0A2M8S2G4_9PAST</name>
<dbReference type="GO" id="GO:0005524">
    <property type="term" value="F:ATP binding"/>
    <property type="evidence" value="ECO:0007669"/>
    <property type="project" value="UniProtKB-KW"/>
</dbReference>
<accession>A0A2M8S2G4</accession>